<feature type="repeat" description="RCC1" evidence="1">
    <location>
        <begin position="525"/>
        <end position="581"/>
    </location>
</feature>
<dbReference type="Pfam" id="PF12937">
    <property type="entry name" value="F-box-like"/>
    <property type="match status" value="1"/>
</dbReference>
<feature type="compositionally biased region" description="Polar residues" evidence="2">
    <location>
        <begin position="154"/>
        <end position="168"/>
    </location>
</feature>
<evidence type="ECO:0000256" key="2">
    <source>
        <dbReference type="SAM" id="MobiDB-lite"/>
    </source>
</evidence>
<keyword evidence="5" id="KW-1185">Reference proteome</keyword>
<evidence type="ECO:0000313" key="4">
    <source>
        <dbReference type="EMBL" id="RXK35488.1"/>
    </source>
</evidence>
<dbReference type="GO" id="GO:0005737">
    <property type="term" value="C:cytoplasm"/>
    <property type="evidence" value="ECO:0007669"/>
    <property type="project" value="TreeGrafter"/>
</dbReference>
<dbReference type="PANTHER" id="PTHR45982">
    <property type="entry name" value="REGULATOR OF CHROMOSOME CONDENSATION"/>
    <property type="match status" value="1"/>
</dbReference>
<dbReference type="InterPro" id="IPR051553">
    <property type="entry name" value="Ran_GTPase-activating"/>
</dbReference>
<dbReference type="PANTHER" id="PTHR45982:SF3">
    <property type="entry name" value="F-BOX PROTEIN POF9"/>
    <property type="match status" value="1"/>
</dbReference>
<reference evidence="4 5" key="1">
    <citation type="submission" date="2016-06" db="EMBL/GenBank/DDBJ databases">
        <title>Evolution of pathogenesis and genome organization in the Tremellales.</title>
        <authorList>
            <person name="Cuomo C."/>
            <person name="Litvintseva A."/>
            <person name="Heitman J."/>
            <person name="Chen Y."/>
            <person name="Sun S."/>
            <person name="Springer D."/>
            <person name="Dromer F."/>
            <person name="Young S."/>
            <person name="Zeng Q."/>
            <person name="Chapman S."/>
            <person name="Gujja S."/>
            <person name="Saif S."/>
            <person name="Birren B."/>
        </authorList>
    </citation>
    <scope>NUCLEOTIDE SEQUENCE [LARGE SCALE GENOMIC DNA]</scope>
    <source>
        <strain evidence="4 5">ATCC 28783</strain>
    </source>
</reference>
<dbReference type="VEuPathDB" id="FungiDB:TREMEDRAFT_62215"/>
<dbReference type="SUPFAM" id="SSF81383">
    <property type="entry name" value="F-box domain"/>
    <property type="match status" value="1"/>
</dbReference>
<dbReference type="OrthoDB" id="61110at2759"/>
<dbReference type="InterPro" id="IPR001810">
    <property type="entry name" value="F-box_dom"/>
</dbReference>
<evidence type="ECO:0000259" key="3">
    <source>
        <dbReference type="PROSITE" id="PS50181"/>
    </source>
</evidence>
<dbReference type="STRING" id="5217.A0A4Q1B9M3"/>
<feature type="domain" description="F-box" evidence="3">
    <location>
        <begin position="3"/>
        <end position="50"/>
    </location>
</feature>
<dbReference type="InterPro" id="IPR000408">
    <property type="entry name" value="Reg_chr_condens"/>
</dbReference>
<dbReference type="Pfam" id="PF13540">
    <property type="entry name" value="RCC1_2"/>
    <property type="match status" value="2"/>
</dbReference>
<dbReference type="Gene3D" id="2.130.10.30">
    <property type="entry name" value="Regulator of chromosome condensation 1/beta-lactamase-inhibitor protein II"/>
    <property type="match status" value="2"/>
</dbReference>
<evidence type="ECO:0000313" key="5">
    <source>
        <dbReference type="Proteomes" id="UP000289152"/>
    </source>
</evidence>
<dbReference type="GO" id="GO:0005085">
    <property type="term" value="F:guanyl-nucleotide exchange factor activity"/>
    <property type="evidence" value="ECO:0007669"/>
    <property type="project" value="TreeGrafter"/>
</dbReference>
<dbReference type="EMBL" id="SDIL01000134">
    <property type="protein sequence ID" value="RXK35488.1"/>
    <property type="molecule type" value="Genomic_DNA"/>
</dbReference>
<proteinExistence type="predicted"/>
<dbReference type="Proteomes" id="UP000289152">
    <property type="component" value="Unassembled WGS sequence"/>
</dbReference>
<dbReference type="SUPFAM" id="SSF50985">
    <property type="entry name" value="RCC1/BLIP-II"/>
    <property type="match status" value="1"/>
</dbReference>
<dbReference type="Gene3D" id="1.20.1280.50">
    <property type="match status" value="1"/>
</dbReference>
<organism evidence="4 5">
    <name type="scientific">Tremella mesenterica</name>
    <name type="common">Jelly fungus</name>
    <dbReference type="NCBI Taxonomy" id="5217"/>
    <lineage>
        <taxon>Eukaryota</taxon>
        <taxon>Fungi</taxon>
        <taxon>Dikarya</taxon>
        <taxon>Basidiomycota</taxon>
        <taxon>Agaricomycotina</taxon>
        <taxon>Tremellomycetes</taxon>
        <taxon>Tremellales</taxon>
        <taxon>Tremellaceae</taxon>
        <taxon>Tremella</taxon>
    </lineage>
</organism>
<feature type="region of interest" description="Disordered" evidence="2">
    <location>
        <begin position="591"/>
        <end position="655"/>
    </location>
</feature>
<dbReference type="AlphaFoldDB" id="A0A4Q1B9M3"/>
<accession>A0A4Q1B9M3</accession>
<dbReference type="PROSITE" id="PS00626">
    <property type="entry name" value="RCC1_2"/>
    <property type="match status" value="1"/>
</dbReference>
<dbReference type="PROSITE" id="PS50181">
    <property type="entry name" value="FBOX"/>
    <property type="match status" value="1"/>
</dbReference>
<dbReference type="PROSITE" id="PS50012">
    <property type="entry name" value="RCC1_3"/>
    <property type="match status" value="2"/>
</dbReference>
<feature type="repeat" description="RCC1" evidence="1">
    <location>
        <begin position="208"/>
        <end position="264"/>
    </location>
</feature>
<gene>
    <name evidence="4" type="ORF">M231_07266</name>
</gene>
<comment type="caution">
    <text evidence="4">The sequence shown here is derived from an EMBL/GenBank/DDBJ whole genome shotgun (WGS) entry which is preliminary data.</text>
</comment>
<name>A0A4Q1B9M3_TREME</name>
<evidence type="ECO:0000256" key="1">
    <source>
        <dbReference type="PROSITE-ProRule" id="PRU00235"/>
    </source>
</evidence>
<dbReference type="InterPro" id="IPR036047">
    <property type="entry name" value="F-box-like_dom_sf"/>
</dbReference>
<feature type="region of interest" description="Disordered" evidence="2">
    <location>
        <begin position="154"/>
        <end position="175"/>
    </location>
</feature>
<dbReference type="InParanoid" id="A0A4Q1B9M3"/>
<sequence length="690" mass="76658">MNRTNLLDIPTEVMVDILLPLLSARELSNMMICCKRLYSLVTDESLWRLLVQRDFSFSPSTLAKPSDPRWFRHLYRGLSHPRTFLWGSTDSSRLGIITGDPRLGRGVIRNQRYIDSPMEVYVPPEEGGGGTWSDGLRKELGVFRSRITGLGQNVGPTGARLNQSSSGTVGREQGRGDNVIESNEKWKGHGVVELQAGGWSFTARDMNGGVWVWGVLDGLGLIRFSVKNWSQSNCQIPQPTRIPLPCRATSISSGRKHLLILDEDNLIWEFTSYGKAYRHTSPSLTAPTTPGNSSSSIRKHIIQLSTGWNHSACLTSTGKIYIWFPFSSSYISTLTPDDRLDGPLRPLGSDDNDDDRSVRWGTVGDVTTLMDPLPVAPVWIREEERDERVRDRREKLEDEWKEWREGTMRGKKEDGEKVVKIASGLDFVVALKQCGEVWLAKVTEASVGNWQYLPFFSSPHISHITAQFESLTSYSLSSKLNHTRLSFPLSHLSSLLPDPLPTLQEKNVIQVVSGDYHNVALTADGKVFTWGKGDHGELGLGRTEYERMRTVDEPREVDFGEKVFAFGLAAAGWHTGALVLGKNAFMSINDSTENGHKQSSMEENTGDIDGKDGNGTGGTEHEPVEVGGAEEREESGDTVQEERMPGEFPGGNFAVPFRIGFPGRAMDGARMTVERHWRSRNPDSGPSHGT</sequence>
<protein>
    <recommendedName>
        <fullName evidence="3">F-box domain-containing protein</fullName>
    </recommendedName>
</protein>
<dbReference type="InterPro" id="IPR009091">
    <property type="entry name" value="RCC1/BLIP-II"/>
</dbReference>